<name>A0A1H7RG58_STRJI</name>
<organism evidence="1 2">
    <name type="scientific">Streptacidiphilus jiangxiensis</name>
    <dbReference type="NCBI Taxonomy" id="235985"/>
    <lineage>
        <taxon>Bacteria</taxon>
        <taxon>Bacillati</taxon>
        <taxon>Actinomycetota</taxon>
        <taxon>Actinomycetes</taxon>
        <taxon>Kitasatosporales</taxon>
        <taxon>Streptomycetaceae</taxon>
        <taxon>Streptacidiphilus</taxon>
    </lineage>
</organism>
<protein>
    <submittedName>
        <fullName evidence="1">Uncharacterized protein</fullName>
    </submittedName>
</protein>
<sequence>MPSDSYASIAKILMSALSGRAWQTMHRSDVTDAFRAVTGEDRLTGERARLLAGALDGVGLIAYPPLDAISTADTFRLIRKGSLVHTLVALINNPSIATDPELARLVTKMKGKWDWGNESADVGTA</sequence>
<dbReference type="Proteomes" id="UP000183015">
    <property type="component" value="Unassembled WGS sequence"/>
</dbReference>
<evidence type="ECO:0000313" key="1">
    <source>
        <dbReference type="EMBL" id="SEL59085.1"/>
    </source>
</evidence>
<gene>
    <name evidence="1" type="ORF">SAMN05414137_110107</name>
</gene>
<accession>A0A1H7RG58</accession>
<dbReference type="AlphaFoldDB" id="A0A1H7RG58"/>
<dbReference type="EMBL" id="FOAZ01000010">
    <property type="protein sequence ID" value="SEL59085.1"/>
    <property type="molecule type" value="Genomic_DNA"/>
</dbReference>
<proteinExistence type="predicted"/>
<dbReference type="RefSeq" id="WP_042450272.1">
    <property type="nucleotide sequence ID" value="NZ_BBPN01000018.1"/>
</dbReference>
<keyword evidence="2" id="KW-1185">Reference proteome</keyword>
<evidence type="ECO:0000313" key="2">
    <source>
        <dbReference type="Proteomes" id="UP000183015"/>
    </source>
</evidence>
<reference evidence="2" key="1">
    <citation type="submission" date="2016-10" db="EMBL/GenBank/DDBJ databases">
        <authorList>
            <person name="Varghese N."/>
        </authorList>
    </citation>
    <scope>NUCLEOTIDE SEQUENCE [LARGE SCALE GENOMIC DNA]</scope>
    <source>
        <strain evidence="2">DSM 45096 / BCRC 16803 / CGMCC 4.1857 / CIP 109030 / JCM 12277 / KCTC 19219 / NBRC 100920 / 33214</strain>
    </source>
</reference>